<accession>A0A150R4E2</accession>
<sequence>MIHFDERWVTISWDADVQAVLVEWKGFAESKDLRSALDTALDLLRKRKATRCLGDCRRAGPTTQDDQRWANESWLPRTAALGVRQIAYVLPRSAVARMSLMRSVFRFEDQDLVQAHFDDIDAARAWLLSQG</sequence>
<comment type="caution">
    <text evidence="1">The sequence shown here is derived from an EMBL/GenBank/DDBJ whole genome shotgun (WGS) entry which is preliminary data.</text>
</comment>
<evidence type="ECO:0000313" key="1">
    <source>
        <dbReference type="EMBL" id="KYF75011.1"/>
    </source>
</evidence>
<reference evidence="1 2" key="1">
    <citation type="submission" date="2014-02" db="EMBL/GenBank/DDBJ databases">
        <title>The small core and large imbalanced accessory genome model reveals a collaborative survival strategy of Sorangium cellulosum strains in nature.</title>
        <authorList>
            <person name="Han K."/>
            <person name="Peng R."/>
            <person name="Blom J."/>
            <person name="Li Y.-Z."/>
        </authorList>
    </citation>
    <scope>NUCLEOTIDE SEQUENCE [LARGE SCALE GENOMIC DNA]</scope>
    <source>
        <strain evidence="1 2">So0011-07</strain>
    </source>
</reference>
<gene>
    <name evidence="1" type="ORF">BE17_12640</name>
</gene>
<dbReference type="EMBL" id="JEMB01003170">
    <property type="protein sequence ID" value="KYF75011.1"/>
    <property type="molecule type" value="Genomic_DNA"/>
</dbReference>
<protein>
    <recommendedName>
        <fullName evidence="3">STAS/SEC14 domain-containing protein</fullName>
    </recommendedName>
</protein>
<evidence type="ECO:0008006" key="3">
    <source>
        <dbReference type="Google" id="ProtNLM"/>
    </source>
</evidence>
<evidence type="ECO:0000313" key="2">
    <source>
        <dbReference type="Proteomes" id="UP000075635"/>
    </source>
</evidence>
<name>A0A150R4E2_SORCE</name>
<organism evidence="1 2">
    <name type="scientific">Sorangium cellulosum</name>
    <name type="common">Polyangium cellulosum</name>
    <dbReference type="NCBI Taxonomy" id="56"/>
    <lineage>
        <taxon>Bacteria</taxon>
        <taxon>Pseudomonadati</taxon>
        <taxon>Myxococcota</taxon>
        <taxon>Polyangia</taxon>
        <taxon>Polyangiales</taxon>
        <taxon>Polyangiaceae</taxon>
        <taxon>Sorangium</taxon>
    </lineage>
</organism>
<dbReference type="Proteomes" id="UP000075635">
    <property type="component" value="Unassembled WGS sequence"/>
</dbReference>
<proteinExistence type="predicted"/>
<dbReference type="AlphaFoldDB" id="A0A150R4E2"/>